<organism evidence="1 2">
    <name type="scientific">Ehrlichia sennetsu (strain ATCC VR-367 / Miyayama)</name>
    <name type="common">Neorickettsia sennetsu</name>
    <dbReference type="NCBI Taxonomy" id="222891"/>
    <lineage>
        <taxon>Bacteria</taxon>
        <taxon>Pseudomonadati</taxon>
        <taxon>Pseudomonadota</taxon>
        <taxon>Alphaproteobacteria</taxon>
        <taxon>Rickettsiales</taxon>
        <taxon>Anaplasmataceae</taxon>
        <taxon>Ehrlichia</taxon>
    </lineage>
</organism>
<dbReference type="HOGENOM" id="CLU_2863201_0_0_5"/>
<proteinExistence type="predicted"/>
<dbReference type="AlphaFoldDB" id="Q2GD17"/>
<dbReference type="Proteomes" id="UP000001942">
    <property type="component" value="Chromosome"/>
</dbReference>
<protein>
    <submittedName>
        <fullName evidence="1">Uncharacterized protein</fullName>
    </submittedName>
</protein>
<evidence type="ECO:0000313" key="2">
    <source>
        <dbReference type="Proteomes" id="UP000001942"/>
    </source>
</evidence>
<gene>
    <name evidence="1" type="ordered locus">NSE_0754</name>
</gene>
<dbReference type="KEGG" id="nse:NSE_0754"/>
<accession>Q2GD17</accession>
<keyword evidence="2" id="KW-1185">Reference proteome</keyword>
<evidence type="ECO:0000313" key="1">
    <source>
        <dbReference type="EMBL" id="ABD45875.1"/>
    </source>
</evidence>
<sequence length="64" mass="7677">MLEGNLSNFGIKIKETKPKIHCRLVNRYLTSFILSKNFPERQMVYQRKKISTIDHMASKWLEQH</sequence>
<name>Q2GD17_EHRS3</name>
<reference evidence="1 2" key="1">
    <citation type="journal article" date="2006" name="PLoS Genet.">
        <title>Comparative genomics of emerging human ehrlichiosis agents.</title>
        <authorList>
            <person name="Dunning Hotopp J.C."/>
            <person name="Lin M."/>
            <person name="Madupu R."/>
            <person name="Crabtree J."/>
            <person name="Angiuoli S.V."/>
            <person name="Eisen J.A."/>
            <person name="Seshadri R."/>
            <person name="Ren Q."/>
            <person name="Wu M."/>
            <person name="Utterback T.R."/>
            <person name="Smith S."/>
            <person name="Lewis M."/>
            <person name="Khouri H."/>
            <person name="Zhang C."/>
            <person name="Niu H."/>
            <person name="Lin Q."/>
            <person name="Ohashi N."/>
            <person name="Zhi N."/>
            <person name="Nelson W."/>
            <person name="Brinkac L.M."/>
            <person name="Dodson R.J."/>
            <person name="Rosovitz M.J."/>
            <person name="Sundaram J."/>
            <person name="Daugherty S.C."/>
            <person name="Davidsen T."/>
            <person name="Durkin A.S."/>
            <person name="Gwinn M."/>
            <person name="Haft D.H."/>
            <person name="Selengut J.D."/>
            <person name="Sullivan S.A."/>
            <person name="Zafar N."/>
            <person name="Zhou L."/>
            <person name="Benahmed F."/>
            <person name="Forberger H."/>
            <person name="Halpin R."/>
            <person name="Mulligan S."/>
            <person name="Robinson J."/>
            <person name="White O."/>
            <person name="Rikihisa Y."/>
            <person name="Tettelin H."/>
        </authorList>
    </citation>
    <scope>NUCLEOTIDE SEQUENCE [LARGE SCALE GENOMIC DNA]</scope>
    <source>
        <strain evidence="2">ATCC VR-367 / Miyayama</strain>
    </source>
</reference>
<dbReference type="EMBL" id="CP000237">
    <property type="protein sequence ID" value="ABD45875.1"/>
    <property type="molecule type" value="Genomic_DNA"/>
</dbReference>